<proteinExistence type="predicted"/>
<sequence length="196" mass="21643">MKMDPGHSRWITFPGLPPNVTLGFSIISQALSAVDPRPPTSVPANASTCPSLEPIPWEPLAPVNSDAPRTSSPTAHAQARYVPRVSTGDGTKAAQVWPSRPWPLGNGPPQPSLRSPSWTIIRPCSSPRRRPPLSRLRRCPAPAPLRTRWLQWRTSRIHPILFSPQLGRTDMSSFGIGPLNHPLFPIHDHLKSRHNC</sequence>
<gene>
    <name evidence="2" type="ORF">PtA15_9A40</name>
</gene>
<dbReference type="RefSeq" id="XP_053023471.1">
    <property type="nucleotide sequence ID" value="XM_053172615.1"/>
</dbReference>
<evidence type="ECO:0000313" key="2">
    <source>
        <dbReference type="EMBL" id="WAQ87916.1"/>
    </source>
</evidence>
<feature type="region of interest" description="Disordered" evidence="1">
    <location>
        <begin position="35"/>
        <end position="118"/>
    </location>
</feature>
<protein>
    <submittedName>
        <fullName evidence="2">Uncharacterized protein</fullName>
    </submittedName>
</protein>
<reference evidence="2" key="1">
    <citation type="submission" date="2022-10" db="EMBL/GenBank/DDBJ databases">
        <title>Puccinia triticina Genome sequencing and assembly.</title>
        <authorList>
            <person name="Li C."/>
        </authorList>
    </citation>
    <scope>NUCLEOTIDE SEQUENCE</scope>
    <source>
        <strain evidence="2">Pt15</strain>
    </source>
</reference>
<organism evidence="2 3">
    <name type="scientific">Puccinia triticina</name>
    <dbReference type="NCBI Taxonomy" id="208348"/>
    <lineage>
        <taxon>Eukaryota</taxon>
        <taxon>Fungi</taxon>
        <taxon>Dikarya</taxon>
        <taxon>Basidiomycota</taxon>
        <taxon>Pucciniomycotina</taxon>
        <taxon>Pucciniomycetes</taxon>
        <taxon>Pucciniales</taxon>
        <taxon>Pucciniaceae</taxon>
        <taxon>Puccinia</taxon>
    </lineage>
</organism>
<dbReference type="GeneID" id="77813499"/>
<name>A0ABY7CRM0_9BASI</name>
<dbReference type="Proteomes" id="UP001164743">
    <property type="component" value="Chromosome 9A"/>
</dbReference>
<keyword evidence="3" id="KW-1185">Reference proteome</keyword>
<dbReference type="EMBL" id="CP110429">
    <property type="protein sequence ID" value="WAQ87916.1"/>
    <property type="molecule type" value="Genomic_DNA"/>
</dbReference>
<evidence type="ECO:0000313" key="3">
    <source>
        <dbReference type="Proteomes" id="UP001164743"/>
    </source>
</evidence>
<accession>A0ABY7CRM0</accession>
<evidence type="ECO:0000256" key="1">
    <source>
        <dbReference type="SAM" id="MobiDB-lite"/>
    </source>
</evidence>